<evidence type="ECO:0000313" key="2">
    <source>
        <dbReference type="Proteomes" id="UP000249091"/>
    </source>
</evidence>
<dbReference type="STRING" id="1219011.GCA_001895045_02382"/>
<organism evidence="1 2">
    <name type="scientific">Rhodococcus coprophilus</name>
    <dbReference type="NCBI Taxonomy" id="38310"/>
    <lineage>
        <taxon>Bacteria</taxon>
        <taxon>Bacillati</taxon>
        <taxon>Actinomycetota</taxon>
        <taxon>Actinomycetes</taxon>
        <taxon>Mycobacteriales</taxon>
        <taxon>Nocardiaceae</taxon>
        <taxon>Rhodococcus</taxon>
    </lineage>
</organism>
<keyword evidence="2" id="KW-1185">Reference proteome</keyword>
<proteinExistence type="predicted"/>
<dbReference type="RefSeq" id="WP_072700769.1">
    <property type="nucleotide sequence ID" value="NZ_JAFBBL010000001.1"/>
</dbReference>
<dbReference type="Gene3D" id="1.20.120.450">
    <property type="entry name" value="dinb family like domain"/>
    <property type="match status" value="1"/>
</dbReference>
<protein>
    <submittedName>
        <fullName evidence="1">Protein of uncharacterized function (DUF664)</fullName>
    </submittedName>
</protein>
<dbReference type="AlphaFoldDB" id="A0A2X4U7I6"/>
<name>A0A2X4U7I6_9NOCA</name>
<gene>
    <name evidence="1" type="ORF">NCTC10994_02831</name>
</gene>
<dbReference type="EMBL" id="LS483468">
    <property type="protein sequence ID" value="SQI34599.1"/>
    <property type="molecule type" value="Genomic_DNA"/>
</dbReference>
<accession>A0A2X4U7I6</accession>
<dbReference type="InterPro" id="IPR007061">
    <property type="entry name" value="MST-like"/>
</dbReference>
<dbReference type="KEGG" id="rcr:NCTC10994_02831"/>
<reference evidence="1 2" key="1">
    <citation type="submission" date="2018-06" db="EMBL/GenBank/DDBJ databases">
        <authorList>
            <consortium name="Pathogen Informatics"/>
            <person name="Doyle S."/>
        </authorList>
    </citation>
    <scope>NUCLEOTIDE SEQUENCE [LARGE SCALE GENOMIC DNA]</scope>
    <source>
        <strain evidence="1 2">NCTC10994</strain>
    </source>
</reference>
<evidence type="ECO:0000313" key="1">
    <source>
        <dbReference type="EMBL" id="SQI34599.1"/>
    </source>
</evidence>
<dbReference type="InterPro" id="IPR034660">
    <property type="entry name" value="DinB/YfiT-like"/>
</dbReference>
<dbReference type="Pfam" id="PF04978">
    <property type="entry name" value="MST"/>
    <property type="match status" value="1"/>
</dbReference>
<sequence length="178" mass="20116">MSQSTVTGEHADILEMLAEQREMFLITVRGIDNEQARTRSTVSDLTLGGLVKHVANTERSWIETIREMDENSAVTDMDALMAQYFMRDDESLADLLEVYRAVADATEEYVATLDLNRQVPLPIAPWTPTREWMSARKILIHIIRETAHHSGHADIIRESLDGANTTRQRGEAAGMEFD</sequence>
<dbReference type="SUPFAM" id="SSF109854">
    <property type="entry name" value="DinB/YfiT-like putative metalloenzymes"/>
    <property type="match status" value="1"/>
</dbReference>
<dbReference type="Proteomes" id="UP000249091">
    <property type="component" value="Chromosome 1"/>
</dbReference>